<evidence type="ECO:0000313" key="7">
    <source>
        <dbReference type="EMBL" id="MDR7087976.1"/>
    </source>
</evidence>
<dbReference type="SUPFAM" id="SSF53300">
    <property type="entry name" value="vWA-like"/>
    <property type="match status" value="1"/>
</dbReference>
<keyword evidence="3" id="KW-0067">ATP-binding</keyword>
<dbReference type="InterPro" id="IPR000523">
    <property type="entry name" value="Mg_chelatse_chII-like_cat_dom"/>
</dbReference>
<dbReference type="InterPro" id="IPR027417">
    <property type="entry name" value="P-loop_NTPase"/>
</dbReference>
<evidence type="ECO:0000256" key="2">
    <source>
        <dbReference type="ARBA" id="ARBA00022741"/>
    </source>
</evidence>
<dbReference type="Gene3D" id="3.40.50.410">
    <property type="entry name" value="von Willebrand factor, type A domain"/>
    <property type="match status" value="1"/>
</dbReference>
<reference evidence="7 8" key="1">
    <citation type="submission" date="2023-07" db="EMBL/GenBank/DDBJ databases">
        <title>Sorghum-associated microbial communities from plants grown in Nebraska, USA.</title>
        <authorList>
            <person name="Schachtman D."/>
        </authorList>
    </citation>
    <scope>NUCLEOTIDE SEQUENCE [LARGE SCALE GENOMIC DNA]</scope>
    <source>
        <strain evidence="7 8">BE248</strain>
    </source>
</reference>
<evidence type="ECO:0000256" key="5">
    <source>
        <dbReference type="SAM" id="MobiDB-lite"/>
    </source>
</evidence>
<dbReference type="PANTHER" id="PTHR35023">
    <property type="entry name" value="CHELATASE-RELATED"/>
    <property type="match status" value="1"/>
</dbReference>
<dbReference type="InterPro" id="IPR003593">
    <property type="entry name" value="AAA+_ATPase"/>
</dbReference>
<dbReference type="InterPro" id="IPR041702">
    <property type="entry name" value="BchD/ChlD_VWA"/>
</dbReference>
<feature type="domain" description="VWFA" evidence="6">
    <location>
        <begin position="487"/>
        <end position="623"/>
    </location>
</feature>
<keyword evidence="7" id="KW-0436">Ligase</keyword>
<comment type="similarity">
    <text evidence="1">Belongs to the Mg-chelatase subunits D/I family.</text>
</comment>
<feature type="compositionally biased region" description="Acidic residues" evidence="5">
    <location>
        <begin position="331"/>
        <end position="352"/>
    </location>
</feature>
<dbReference type="RefSeq" id="WP_309972216.1">
    <property type="nucleotide sequence ID" value="NZ_JAVDWH010000001.1"/>
</dbReference>
<dbReference type="EMBL" id="JAVDWH010000001">
    <property type="protein sequence ID" value="MDR7087976.1"/>
    <property type="molecule type" value="Genomic_DNA"/>
</dbReference>
<dbReference type="PROSITE" id="PS50234">
    <property type="entry name" value="VWFA"/>
    <property type="match status" value="1"/>
</dbReference>
<evidence type="ECO:0000256" key="3">
    <source>
        <dbReference type="ARBA" id="ARBA00022840"/>
    </source>
</evidence>
<dbReference type="Gene3D" id="3.40.50.300">
    <property type="entry name" value="P-loop containing nucleotide triphosphate hydrolases"/>
    <property type="match status" value="1"/>
</dbReference>
<dbReference type="CDD" id="cd01451">
    <property type="entry name" value="vWA_Magnesium_chelatase"/>
    <property type="match status" value="1"/>
</dbReference>
<dbReference type="SMART" id="SM00327">
    <property type="entry name" value="VWA"/>
    <property type="match status" value="1"/>
</dbReference>
<dbReference type="PANTHER" id="PTHR35023:SF1">
    <property type="entry name" value="MG-PROTOPORPHYRIN IX CHELATASE"/>
    <property type="match status" value="1"/>
</dbReference>
<dbReference type="InterPro" id="IPR036465">
    <property type="entry name" value="vWFA_dom_sf"/>
</dbReference>
<feature type="compositionally biased region" description="Polar residues" evidence="5">
    <location>
        <begin position="368"/>
        <end position="396"/>
    </location>
</feature>
<organism evidence="7 8">
    <name type="scientific">Aeromicrobium panaciterrae</name>
    <dbReference type="NCBI Taxonomy" id="363861"/>
    <lineage>
        <taxon>Bacteria</taxon>
        <taxon>Bacillati</taxon>
        <taxon>Actinomycetota</taxon>
        <taxon>Actinomycetes</taxon>
        <taxon>Propionibacteriales</taxon>
        <taxon>Nocardioidaceae</taxon>
        <taxon>Aeromicrobium</taxon>
    </lineage>
</organism>
<dbReference type="InterPro" id="IPR052989">
    <property type="entry name" value="Mg-chelatase_DI-like"/>
</dbReference>
<proteinExistence type="inferred from homology"/>
<dbReference type="Pfam" id="PF13519">
    <property type="entry name" value="VWA_2"/>
    <property type="match status" value="1"/>
</dbReference>
<keyword evidence="2" id="KW-0547">Nucleotide-binding</keyword>
<dbReference type="InterPro" id="IPR012804">
    <property type="entry name" value="Cob_chelat_sub_put"/>
</dbReference>
<feature type="region of interest" description="Disordered" evidence="5">
    <location>
        <begin position="331"/>
        <end position="441"/>
    </location>
</feature>
<keyword evidence="8" id="KW-1185">Reference proteome</keyword>
<dbReference type="SMART" id="SM00382">
    <property type="entry name" value="AAA"/>
    <property type="match status" value="1"/>
</dbReference>
<gene>
    <name evidence="7" type="ORF">J2X11_002815</name>
</gene>
<comment type="caution">
    <text evidence="7">The sequence shown here is derived from an EMBL/GenBank/DDBJ whole genome shotgun (WGS) entry which is preliminary data.</text>
</comment>
<accession>A0ABU1US23</accession>
<dbReference type="Pfam" id="PF01078">
    <property type="entry name" value="Mg_chelatase"/>
    <property type="match status" value="1"/>
</dbReference>
<dbReference type="InterPro" id="IPR002035">
    <property type="entry name" value="VWF_A"/>
</dbReference>
<evidence type="ECO:0000256" key="4">
    <source>
        <dbReference type="ARBA" id="ARBA00030759"/>
    </source>
</evidence>
<protein>
    <recommendedName>
        <fullName evidence="4">Mg-protoporphyrin IX chelatase</fullName>
    </recommendedName>
</protein>
<sequence>MPQHYPFSAVVGSDDMALALTLSTISPAIGGVLVRGEKGTAKSTMVRALASVLPQIDVIAGDRFSTDPRETNPLSPDGPFAADFDVETRPVRLVELPVGATEDRVLGSLHLEKALSDGVTEYEPGLLARAHRGILYVDEVNLLHDHLVDLLLDAAAMGRSTVERDGVSVEHAARFVLVGTMNPEEGELRPQLLDRFGLTVDVAAPRDPEARVEVVRRRLAYEADPDKFASRYESDEATLTSRIEAAQKLVDEVELSDWALLKIAEVCAAFEVDGMRADIVTARAASAHAAWNGRTNVIREDIRAAARLALPHRRRRNPFDAPGIDEDLLDQILNDDEPPPEPEGDGTEDSETQEPQGSKSEAAGDAEPSTNSAGENSQPDNTAQHEQPQHSGSSEVTVAAPQQPYRPKLFTVGGTGAGESGKRSRAITETGRRIGAQRRTGQGGSIHLIETIRAAAPHQYARGRVHNLQFRADDLRLAVKEGHESNLILFCVDASGSMAARKRMEQVKTAILSLLMDAYQRRDKVGLITFRQDHAELALPPTGSIDIAATRLAELPAGGRTPLAEALLKTTDVLRLERVRDPRRRPLLVVITDGRATYGENALARAHQVAKHLGATGVASLVIDCETGKFRMGLAHQLADHLMAEYIPLAEVSAAALTDAVKGAA</sequence>
<dbReference type="SUPFAM" id="SSF52540">
    <property type="entry name" value="P-loop containing nucleoside triphosphate hydrolases"/>
    <property type="match status" value="1"/>
</dbReference>
<dbReference type="GO" id="GO:0016851">
    <property type="term" value="F:magnesium chelatase activity"/>
    <property type="evidence" value="ECO:0007669"/>
    <property type="project" value="UniProtKB-EC"/>
</dbReference>
<dbReference type="NCBIfam" id="TIGR02442">
    <property type="entry name" value="Cob-chelat-sub"/>
    <property type="match status" value="1"/>
</dbReference>
<evidence type="ECO:0000256" key="1">
    <source>
        <dbReference type="ARBA" id="ARBA00005799"/>
    </source>
</evidence>
<dbReference type="Pfam" id="PF17863">
    <property type="entry name" value="AAA_lid_2"/>
    <property type="match status" value="1"/>
</dbReference>
<evidence type="ECO:0000313" key="8">
    <source>
        <dbReference type="Proteomes" id="UP001257739"/>
    </source>
</evidence>
<evidence type="ECO:0000259" key="6">
    <source>
        <dbReference type="PROSITE" id="PS50234"/>
    </source>
</evidence>
<dbReference type="Proteomes" id="UP001257739">
    <property type="component" value="Unassembled WGS sequence"/>
</dbReference>
<dbReference type="Gene3D" id="1.10.8.80">
    <property type="entry name" value="Magnesium chelatase subunit I, C-Terminal domain"/>
    <property type="match status" value="1"/>
</dbReference>
<dbReference type="InterPro" id="IPR041628">
    <property type="entry name" value="ChlI/MoxR_AAA_lid"/>
</dbReference>
<name>A0ABU1US23_9ACTN</name>